<dbReference type="Proteomes" id="UP000092695">
    <property type="component" value="Chromosome"/>
</dbReference>
<dbReference type="KEGG" id="woc:BA177_00980"/>
<gene>
    <name evidence="1" type="ORF">BA177_00980</name>
</gene>
<dbReference type="STRING" id="1548547.BA177_00980"/>
<name>A0A193LC21_9GAMM</name>
<accession>A0A193LC21</accession>
<protein>
    <recommendedName>
        <fullName evidence="3">Nucleotidyltransferase</fullName>
    </recommendedName>
</protein>
<keyword evidence="2" id="KW-1185">Reference proteome</keyword>
<dbReference type="InterPro" id="IPR043519">
    <property type="entry name" value="NT_sf"/>
</dbReference>
<evidence type="ECO:0000313" key="1">
    <source>
        <dbReference type="EMBL" id="ANO49981.1"/>
    </source>
</evidence>
<dbReference type="Pfam" id="PF08843">
    <property type="entry name" value="AbiEii"/>
    <property type="match status" value="1"/>
</dbReference>
<dbReference type="EMBL" id="CP016268">
    <property type="protein sequence ID" value="ANO49981.1"/>
    <property type="molecule type" value="Genomic_DNA"/>
</dbReference>
<evidence type="ECO:0000313" key="2">
    <source>
        <dbReference type="Proteomes" id="UP000092695"/>
    </source>
</evidence>
<dbReference type="AlphaFoldDB" id="A0A193LC21"/>
<organism evidence="1 2">
    <name type="scientific">Woeseia oceani</name>
    <dbReference type="NCBI Taxonomy" id="1548547"/>
    <lineage>
        <taxon>Bacteria</taxon>
        <taxon>Pseudomonadati</taxon>
        <taxon>Pseudomonadota</taxon>
        <taxon>Gammaproteobacteria</taxon>
        <taxon>Woeseiales</taxon>
        <taxon>Woeseiaceae</taxon>
        <taxon>Woeseia</taxon>
    </lineage>
</organism>
<proteinExistence type="predicted"/>
<dbReference type="InterPro" id="IPR014942">
    <property type="entry name" value="AbiEii"/>
</dbReference>
<evidence type="ECO:0008006" key="3">
    <source>
        <dbReference type="Google" id="ProtNLM"/>
    </source>
</evidence>
<dbReference type="Gene3D" id="3.30.460.40">
    <property type="match status" value="1"/>
</dbReference>
<sequence>MLLDISAKIDRPIATVLTDLAELAADSNIEFLVVGAMARDMILDWGFGINAGRATRDIDFGIRVADWEELERLVHLLKRRNWHCPEDQQHRFFHESGVPIDLIPFGAIESDDGEICWPPHFNEVLSVIGFTDAYADSWKLLVSRAPVLEIHVASPAGQALLKLAAWRDRGLIRGDRDAYDLRLLMERYLDLDNIARVIEEYADWLDDDFDYPLASARLLGIDVARCAGNIPAERMTTLFESLDPGPPESSLSYAMRRVGEDDDLLYCQRLVNAFCHAGRE</sequence>
<dbReference type="SUPFAM" id="SSF81301">
    <property type="entry name" value="Nucleotidyltransferase"/>
    <property type="match status" value="1"/>
</dbReference>
<reference evidence="1 2" key="1">
    <citation type="submission" date="2016-06" db="EMBL/GenBank/DDBJ databases">
        <title>Complete genome sequence of a deep-branching marine Gamma Proteobacterium Woeseia oceani type strain XK5.</title>
        <authorList>
            <person name="Mu D."/>
            <person name="Du Z."/>
        </authorList>
    </citation>
    <scope>NUCLEOTIDE SEQUENCE [LARGE SCALE GENOMIC DNA]</scope>
    <source>
        <strain evidence="1 2">XK5</strain>
    </source>
</reference>